<name>A0ABZ2KV19_9BACT</name>
<accession>A0ABZ2KV19</accession>
<sequence length="322" mass="34531">MELNPNYPTPVEHLPRLSRVQPACDLWVKREDVTHPAYGGNKVRKLERILADARARGLRRIVTVGAAGSHQVLATALFGREAGFEVEAVLLPQPRSDHAVENLRASLGLGVRPFPVGSYAAAPFAIVRRLWMPGEEPALYLPVGGSNRLGTLGYVDAAREIATQVRDGVMPEPDVAVVTLGSGGTAAGLAAGFAQEGMKTRVVGVAVAAPVWGVSLAARWLVLRCAARFDVRLQVERRYLGRGYGHRTAQGDHATMLAAASGLTLDPTYTAKAFAAALDRVAEGRHRHVLYVHTLSSAPLAPLLEGAPSEEELPPELVRLFQ</sequence>
<protein>
    <submittedName>
        <fullName evidence="5">Pyridoxal-phosphate dependent enzyme</fullName>
    </submittedName>
</protein>
<dbReference type="RefSeq" id="WP_394832158.1">
    <property type="nucleotide sequence ID" value="NZ_CP089929.1"/>
</dbReference>
<dbReference type="PIRSF" id="PIRSF006278">
    <property type="entry name" value="ACCD_DCysDesulf"/>
    <property type="match status" value="1"/>
</dbReference>
<evidence type="ECO:0000256" key="2">
    <source>
        <dbReference type="ARBA" id="ARBA00008639"/>
    </source>
</evidence>
<dbReference type="Gene3D" id="3.40.50.1100">
    <property type="match status" value="2"/>
</dbReference>
<evidence type="ECO:0000313" key="6">
    <source>
        <dbReference type="Proteomes" id="UP001374803"/>
    </source>
</evidence>
<gene>
    <name evidence="5" type="ORF">LVJ94_37140</name>
</gene>
<dbReference type="PANTHER" id="PTHR43780">
    <property type="entry name" value="1-AMINOCYCLOPROPANE-1-CARBOXYLATE DEAMINASE-RELATED"/>
    <property type="match status" value="1"/>
</dbReference>
<dbReference type="Proteomes" id="UP001374803">
    <property type="component" value="Chromosome"/>
</dbReference>
<comment type="cofactor">
    <cofactor evidence="1">
        <name>pyridoxal 5'-phosphate</name>
        <dbReference type="ChEBI" id="CHEBI:597326"/>
    </cofactor>
</comment>
<dbReference type="InterPro" id="IPR036052">
    <property type="entry name" value="TrpB-like_PALP_sf"/>
</dbReference>
<keyword evidence="6" id="KW-1185">Reference proteome</keyword>
<keyword evidence="3" id="KW-0663">Pyridoxal phosphate</keyword>
<dbReference type="EMBL" id="CP089983">
    <property type="protein sequence ID" value="WXB02529.1"/>
    <property type="molecule type" value="Genomic_DNA"/>
</dbReference>
<evidence type="ECO:0000256" key="3">
    <source>
        <dbReference type="ARBA" id="ARBA00022898"/>
    </source>
</evidence>
<organism evidence="5 6">
    <name type="scientific">Pendulispora rubella</name>
    <dbReference type="NCBI Taxonomy" id="2741070"/>
    <lineage>
        <taxon>Bacteria</taxon>
        <taxon>Pseudomonadati</taxon>
        <taxon>Myxococcota</taxon>
        <taxon>Myxococcia</taxon>
        <taxon>Myxococcales</taxon>
        <taxon>Sorangiineae</taxon>
        <taxon>Pendulisporaceae</taxon>
        <taxon>Pendulispora</taxon>
    </lineage>
</organism>
<evidence type="ECO:0000313" key="5">
    <source>
        <dbReference type="EMBL" id="WXB02529.1"/>
    </source>
</evidence>
<feature type="domain" description="Tryptophan synthase beta chain-like PALP" evidence="4">
    <location>
        <begin position="6"/>
        <end position="293"/>
    </location>
</feature>
<dbReference type="InterPro" id="IPR027278">
    <property type="entry name" value="ACCD_DCysDesulf"/>
</dbReference>
<dbReference type="Pfam" id="PF00291">
    <property type="entry name" value="PALP"/>
    <property type="match status" value="1"/>
</dbReference>
<dbReference type="SUPFAM" id="SSF53686">
    <property type="entry name" value="Tryptophan synthase beta subunit-like PLP-dependent enzymes"/>
    <property type="match status" value="1"/>
</dbReference>
<reference evidence="5" key="1">
    <citation type="submission" date="2021-12" db="EMBL/GenBank/DDBJ databases">
        <title>Discovery of the Pendulisporaceae a myxobacterial family with distinct sporulation behavior and unique specialized metabolism.</title>
        <authorList>
            <person name="Garcia R."/>
            <person name="Popoff A."/>
            <person name="Bader C.D."/>
            <person name="Loehr J."/>
            <person name="Walesch S."/>
            <person name="Walt C."/>
            <person name="Boldt J."/>
            <person name="Bunk B."/>
            <person name="Haeckl F.J.F.P.J."/>
            <person name="Gunesch A.P."/>
            <person name="Birkelbach J."/>
            <person name="Nuebel U."/>
            <person name="Pietschmann T."/>
            <person name="Bach T."/>
            <person name="Mueller R."/>
        </authorList>
    </citation>
    <scope>NUCLEOTIDE SEQUENCE</scope>
    <source>
        <strain evidence="5">MSr11367</strain>
    </source>
</reference>
<dbReference type="InterPro" id="IPR001926">
    <property type="entry name" value="TrpB-like_PALP"/>
</dbReference>
<proteinExistence type="inferred from homology"/>
<dbReference type="PANTHER" id="PTHR43780:SF2">
    <property type="entry name" value="1-AMINOCYCLOPROPANE-1-CARBOXYLATE DEAMINASE-RELATED"/>
    <property type="match status" value="1"/>
</dbReference>
<evidence type="ECO:0000259" key="4">
    <source>
        <dbReference type="Pfam" id="PF00291"/>
    </source>
</evidence>
<evidence type="ECO:0000256" key="1">
    <source>
        <dbReference type="ARBA" id="ARBA00001933"/>
    </source>
</evidence>
<comment type="similarity">
    <text evidence="2">Belongs to the ACC deaminase/D-cysteine desulfhydrase family.</text>
</comment>